<dbReference type="SMART" id="SM00710">
    <property type="entry name" value="PbH1"/>
    <property type="match status" value="4"/>
</dbReference>
<protein>
    <submittedName>
        <fullName evidence="7">Polygalacturonase</fullName>
    </submittedName>
</protein>
<keyword evidence="3 4" id="KW-0326">Glycosidase</keyword>
<keyword evidence="2 4" id="KW-0378">Hydrolase</keyword>
<dbReference type="Proteomes" id="UP000550714">
    <property type="component" value="Unassembled WGS sequence"/>
</dbReference>
<dbReference type="GO" id="GO:0004650">
    <property type="term" value="F:polygalacturonase activity"/>
    <property type="evidence" value="ECO:0007669"/>
    <property type="project" value="InterPro"/>
</dbReference>
<comment type="caution">
    <text evidence="7">The sequence shown here is derived from an EMBL/GenBank/DDBJ whole genome shotgun (WGS) entry which is preliminary data.</text>
</comment>
<evidence type="ECO:0000256" key="1">
    <source>
        <dbReference type="ARBA" id="ARBA00008834"/>
    </source>
</evidence>
<reference evidence="7 8" key="1">
    <citation type="submission" date="2020-08" db="EMBL/GenBank/DDBJ databases">
        <title>Genomic Encyclopedia of Type Strains, Phase III (KMG-III): the genomes of soil and plant-associated and newly described type strains.</title>
        <authorList>
            <person name="Whitman W."/>
        </authorList>
    </citation>
    <scope>NUCLEOTIDE SEQUENCE [LARGE SCALE GENOMIC DNA]</scope>
    <source>
        <strain evidence="7 8">CECT 8577</strain>
    </source>
</reference>
<feature type="chain" id="PRO_5039049497" evidence="5">
    <location>
        <begin position="26"/>
        <end position="475"/>
    </location>
</feature>
<gene>
    <name evidence="7" type="ORF">FHS23_004561</name>
</gene>
<dbReference type="Pfam" id="PF12708">
    <property type="entry name" value="Pect-lyase_RHGA_epim"/>
    <property type="match status" value="1"/>
</dbReference>
<dbReference type="SUPFAM" id="SSF51126">
    <property type="entry name" value="Pectin lyase-like"/>
    <property type="match status" value="1"/>
</dbReference>
<dbReference type="InterPro" id="IPR000743">
    <property type="entry name" value="Glyco_hydro_28"/>
</dbReference>
<sequence length="475" mass="52505">MKQRSRRKKTLIAALVGLLCTGVAAGSGATAAPEPDSQGSAGKDPLWNMADRIVDRVEEPAIPDQRFRVTDYGAVGDGRTDDHDAIMAAVRAADESGGGRVVLPEGTWLSEGPIHLESKIDLHVEAGARLLFGSDPADYLPVVHTRWEGTEMYGYSPLIYAQDVHDVSITGTGVIDGNEASEFLSWHAKQDEDMQKLRRMGFDGEPLEKRRFGEGHFLRPSMIQFFGAERVLLSDYTVTNSPFWINHLVYTDHATVRNLTVDSHNANNDGVDVDSSTNVLVEKNTFRTGDDAVVVKSGRDKDGRDIGRPSERVVVRNNDMGGEDGIALGSEMSGDIRYVFFDDNTLRSGASAIRFKGNLDRGGTVEHIRVRDFRVEEFDTLIWFQLDYPGELGGDFPPVYRDLVFEDFTVDSATTTLEVHGPEDVPLRNVTLRDVSVAESETPMVLENVEDLTFDDVTIAGQRIDGDLDWRRGEP</sequence>
<dbReference type="EMBL" id="JACHWU010000010">
    <property type="protein sequence ID" value="MBB3053508.1"/>
    <property type="molecule type" value="Genomic_DNA"/>
</dbReference>
<dbReference type="InterPro" id="IPR006626">
    <property type="entry name" value="PbH1"/>
</dbReference>
<dbReference type="InterPro" id="IPR011050">
    <property type="entry name" value="Pectin_lyase_fold/virulence"/>
</dbReference>
<dbReference type="AlphaFoldDB" id="A0A839S754"/>
<organism evidence="7 8">
    <name type="scientific">Prauserella isguenensis</name>
    <dbReference type="NCBI Taxonomy" id="1470180"/>
    <lineage>
        <taxon>Bacteria</taxon>
        <taxon>Bacillati</taxon>
        <taxon>Actinomycetota</taxon>
        <taxon>Actinomycetes</taxon>
        <taxon>Pseudonocardiales</taxon>
        <taxon>Pseudonocardiaceae</taxon>
        <taxon>Prauserella</taxon>
    </lineage>
</organism>
<evidence type="ECO:0000256" key="2">
    <source>
        <dbReference type="ARBA" id="ARBA00022801"/>
    </source>
</evidence>
<dbReference type="RefSeq" id="WP_246382609.1">
    <property type="nucleotide sequence ID" value="NZ_JACHWU010000010.1"/>
</dbReference>
<keyword evidence="8" id="KW-1185">Reference proteome</keyword>
<proteinExistence type="inferred from homology"/>
<evidence type="ECO:0000313" key="7">
    <source>
        <dbReference type="EMBL" id="MBB3053508.1"/>
    </source>
</evidence>
<dbReference type="InterPro" id="IPR024535">
    <property type="entry name" value="RHGA/B-epi-like_pectate_lyase"/>
</dbReference>
<dbReference type="InterPro" id="IPR012334">
    <property type="entry name" value="Pectin_lyas_fold"/>
</dbReference>
<dbReference type="Gene3D" id="2.160.20.10">
    <property type="entry name" value="Single-stranded right-handed beta-helix, Pectin lyase-like"/>
    <property type="match status" value="1"/>
</dbReference>
<accession>A0A839S754</accession>
<dbReference type="Pfam" id="PF00295">
    <property type="entry name" value="Glyco_hydro_28"/>
    <property type="match status" value="1"/>
</dbReference>
<feature type="domain" description="Rhamnogalacturonase A/B/Epimerase-like pectate lyase" evidence="6">
    <location>
        <begin position="68"/>
        <end position="123"/>
    </location>
</feature>
<dbReference type="GO" id="GO:0005975">
    <property type="term" value="P:carbohydrate metabolic process"/>
    <property type="evidence" value="ECO:0007669"/>
    <property type="project" value="InterPro"/>
</dbReference>
<dbReference type="PANTHER" id="PTHR31339">
    <property type="entry name" value="PECTIN LYASE-RELATED"/>
    <property type="match status" value="1"/>
</dbReference>
<evidence type="ECO:0000256" key="3">
    <source>
        <dbReference type="ARBA" id="ARBA00023295"/>
    </source>
</evidence>
<dbReference type="InterPro" id="IPR051801">
    <property type="entry name" value="GH28_Enzymes"/>
</dbReference>
<comment type="similarity">
    <text evidence="1 4">Belongs to the glycosyl hydrolase 28 family.</text>
</comment>
<evidence type="ECO:0000256" key="4">
    <source>
        <dbReference type="RuleBase" id="RU361169"/>
    </source>
</evidence>
<feature type="signal peptide" evidence="5">
    <location>
        <begin position="1"/>
        <end position="25"/>
    </location>
</feature>
<evidence type="ECO:0000259" key="6">
    <source>
        <dbReference type="Pfam" id="PF12708"/>
    </source>
</evidence>
<name>A0A839S754_9PSEU</name>
<evidence type="ECO:0000256" key="5">
    <source>
        <dbReference type="SAM" id="SignalP"/>
    </source>
</evidence>
<keyword evidence="5" id="KW-0732">Signal</keyword>
<evidence type="ECO:0000313" key="8">
    <source>
        <dbReference type="Proteomes" id="UP000550714"/>
    </source>
</evidence>
<dbReference type="PANTHER" id="PTHR31339:SF9">
    <property type="entry name" value="PLASMIN AND FIBRONECTIN-BINDING PROTEIN A"/>
    <property type="match status" value="1"/>
</dbReference>